<dbReference type="AlphaFoldDB" id="A0A1I3H8E8"/>
<evidence type="ECO:0000256" key="1">
    <source>
        <dbReference type="SAM" id="SignalP"/>
    </source>
</evidence>
<reference evidence="2 3" key="1">
    <citation type="submission" date="2016-10" db="EMBL/GenBank/DDBJ databases">
        <authorList>
            <person name="de Groot N.N."/>
        </authorList>
    </citation>
    <scope>NUCLEOTIDE SEQUENCE [LARGE SCALE GENOMIC DNA]</scope>
    <source>
        <strain evidence="2 3">RK1</strain>
    </source>
</reference>
<dbReference type="OrthoDB" id="1033440at2"/>
<evidence type="ECO:0000313" key="3">
    <source>
        <dbReference type="Proteomes" id="UP000198670"/>
    </source>
</evidence>
<dbReference type="EMBL" id="FOQO01000003">
    <property type="protein sequence ID" value="SFI31912.1"/>
    <property type="molecule type" value="Genomic_DNA"/>
</dbReference>
<organism evidence="2 3">
    <name type="scientific">Parapedobacter indicus</name>
    <dbReference type="NCBI Taxonomy" id="1477437"/>
    <lineage>
        <taxon>Bacteria</taxon>
        <taxon>Pseudomonadati</taxon>
        <taxon>Bacteroidota</taxon>
        <taxon>Sphingobacteriia</taxon>
        <taxon>Sphingobacteriales</taxon>
        <taxon>Sphingobacteriaceae</taxon>
        <taxon>Parapedobacter</taxon>
    </lineage>
</organism>
<proteinExistence type="predicted"/>
<feature type="chain" id="PRO_5011487279" evidence="1">
    <location>
        <begin position="23"/>
        <end position="172"/>
    </location>
</feature>
<dbReference type="Proteomes" id="UP000198670">
    <property type="component" value="Unassembled WGS sequence"/>
</dbReference>
<feature type="signal peptide" evidence="1">
    <location>
        <begin position="1"/>
        <end position="22"/>
    </location>
</feature>
<keyword evidence="1" id="KW-0732">Signal</keyword>
<sequence length="172" mass="19174">MKTIINRFILSSLLLLGVAACSKDLPVDEDGLLITTRQECYVSNFELLGTDQQTIRVGNSYIDTVAQVAIAYVRFGADLTKLWPQVSLVEDAKLSPKIPTYDAWMDFSGSKMSVDFIEEDWVGGNATDQLSERIVGNPSAFPATAKKYTVVSGDRNIRKEYTFLIVERPLQQ</sequence>
<dbReference type="PROSITE" id="PS51257">
    <property type="entry name" value="PROKAR_LIPOPROTEIN"/>
    <property type="match status" value="1"/>
</dbReference>
<name>A0A1I3H8E8_9SPHI</name>
<dbReference type="RefSeq" id="WP_090626047.1">
    <property type="nucleotide sequence ID" value="NZ_FOQO01000003.1"/>
</dbReference>
<keyword evidence="3" id="KW-1185">Reference proteome</keyword>
<dbReference type="STRING" id="1477437.SAMN05444682_103259"/>
<accession>A0A1I3H8E8</accession>
<gene>
    <name evidence="2" type="ORF">SAMN05444682_103259</name>
</gene>
<protein>
    <submittedName>
        <fullName evidence="2">Uncharacterized protein</fullName>
    </submittedName>
</protein>
<dbReference type="Gene3D" id="2.60.40.2340">
    <property type="match status" value="1"/>
</dbReference>
<evidence type="ECO:0000313" key="2">
    <source>
        <dbReference type="EMBL" id="SFI31912.1"/>
    </source>
</evidence>